<gene>
    <name evidence="10" type="primary">smvA</name>
    <name evidence="9" type="ORF">BJL90_01600</name>
    <name evidence="10" type="ORF">CLFO_35550</name>
</gene>
<feature type="transmembrane region" description="Helical" evidence="7">
    <location>
        <begin position="72"/>
        <end position="89"/>
    </location>
</feature>
<organism evidence="10 12">
    <name type="scientific">Clostridium formicaceticum</name>
    <dbReference type="NCBI Taxonomy" id="1497"/>
    <lineage>
        <taxon>Bacteria</taxon>
        <taxon>Bacillati</taxon>
        <taxon>Bacillota</taxon>
        <taxon>Clostridia</taxon>
        <taxon>Eubacteriales</taxon>
        <taxon>Clostridiaceae</taxon>
        <taxon>Clostridium</taxon>
    </lineage>
</organism>
<dbReference type="AlphaFoldDB" id="A0AAC9RL74"/>
<dbReference type="EMBL" id="CP017603">
    <property type="protein sequence ID" value="AOY74761.1"/>
    <property type="molecule type" value="Genomic_DNA"/>
</dbReference>
<keyword evidence="11" id="KW-1185">Reference proteome</keyword>
<keyword evidence="6 7" id="KW-0472">Membrane</keyword>
<feature type="transmembrane region" description="Helical" evidence="7">
    <location>
        <begin position="131"/>
        <end position="151"/>
    </location>
</feature>
<dbReference type="KEGG" id="cfm:BJL90_01600"/>
<reference evidence="10 12" key="2">
    <citation type="submission" date="2017-03" db="EMBL/GenBank/DDBJ databases">
        <title>Complete sequence of Clostridium formicaceticum DSM 92.</title>
        <authorList>
            <person name="Poehlein A."/>
            <person name="Karl M."/>
            <person name="Bengelsdorf F.R."/>
            <person name="Duerre P."/>
            <person name="Daniel R."/>
        </authorList>
    </citation>
    <scope>NUCLEOTIDE SEQUENCE [LARGE SCALE GENOMIC DNA]</scope>
    <source>
        <strain evidence="10 12">DSM 92</strain>
    </source>
</reference>
<keyword evidence="4 7" id="KW-0812">Transmembrane</keyword>
<feature type="transmembrane region" description="Helical" evidence="7">
    <location>
        <begin position="44"/>
        <end position="60"/>
    </location>
</feature>
<dbReference type="CDD" id="cd17473">
    <property type="entry name" value="MFS_arabinose_efflux_permease_like"/>
    <property type="match status" value="1"/>
</dbReference>
<evidence type="ECO:0000259" key="8">
    <source>
        <dbReference type="PROSITE" id="PS50850"/>
    </source>
</evidence>
<dbReference type="InterPro" id="IPR036259">
    <property type="entry name" value="MFS_trans_sf"/>
</dbReference>
<evidence type="ECO:0000256" key="4">
    <source>
        <dbReference type="ARBA" id="ARBA00022692"/>
    </source>
</evidence>
<dbReference type="GO" id="GO:0022857">
    <property type="term" value="F:transmembrane transporter activity"/>
    <property type="evidence" value="ECO:0007669"/>
    <property type="project" value="InterPro"/>
</dbReference>
<dbReference type="EMBL" id="CP020559">
    <property type="protein sequence ID" value="ARE89149.1"/>
    <property type="molecule type" value="Genomic_DNA"/>
</dbReference>
<dbReference type="InterPro" id="IPR050189">
    <property type="entry name" value="MFS_Efflux_Transporters"/>
</dbReference>
<dbReference type="Pfam" id="PF07690">
    <property type="entry name" value="MFS_1"/>
    <property type="match status" value="1"/>
</dbReference>
<feature type="domain" description="Major facilitator superfamily (MFS) profile" evidence="8">
    <location>
        <begin position="5"/>
        <end position="380"/>
    </location>
</feature>
<dbReference type="SUPFAM" id="SSF103473">
    <property type="entry name" value="MFS general substrate transporter"/>
    <property type="match status" value="1"/>
</dbReference>
<evidence type="ECO:0000256" key="2">
    <source>
        <dbReference type="ARBA" id="ARBA00022448"/>
    </source>
</evidence>
<dbReference type="Proteomes" id="UP000192478">
    <property type="component" value="Chromosome"/>
</dbReference>
<dbReference type="Proteomes" id="UP000177894">
    <property type="component" value="Chromosome"/>
</dbReference>
<comment type="subcellular location">
    <subcellularLocation>
        <location evidence="1">Cell membrane</location>
        <topology evidence="1">Multi-pass membrane protein</topology>
    </subcellularLocation>
</comment>
<evidence type="ECO:0000256" key="7">
    <source>
        <dbReference type="SAM" id="Phobius"/>
    </source>
</evidence>
<reference evidence="9 11" key="1">
    <citation type="submission" date="2016-10" db="EMBL/GenBank/DDBJ databases">
        <title>Complete Genome Sequence of Acetogen Clostridium formicoaceticum ATCC 27076.</title>
        <authorList>
            <person name="Bao T."/>
            <person name="Cheng C."/>
            <person name="Zhao J."/>
            <person name="Yang S.-T."/>
            <person name="Wang J."/>
            <person name="Wang M."/>
        </authorList>
    </citation>
    <scope>NUCLEOTIDE SEQUENCE [LARGE SCALE GENOMIC DNA]</scope>
    <source>
        <strain evidence="9 11">ATCC 27076</strain>
    </source>
</reference>
<feature type="transmembrane region" description="Helical" evidence="7">
    <location>
        <begin position="286"/>
        <end position="307"/>
    </location>
</feature>
<keyword evidence="3" id="KW-1003">Cell membrane</keyword>
<proteinExistence type="predicted"/>
<feature type="transmembrane region" description="Helical" evidence="7">
    <location>
        <begin position="228"/>
        <end position="250"/>
    </location>
</feature>
<evidence type="ECO:0000256" key="6">
    <source>
        <dbReference type="ARBA" id="ARBA00023136"/>
    </source>
</evidence>
<feature type="transmembrane region" description="Helical" evidence="7">
    <location>
        <begin position="197"/>
        <end position="216"/>
    </location>
</feature>
<dbReference type="InterPro" id="IPR020846">
    <property type="entry name" value="MFS_dom"/>
</dbReference>
<dbReference type="InterPro" id="IPR011701">
    <property type="entry name" value="MFS"/>
</dbReference>
<dbReference type="Gene3D" id="1.20.1250.20">
    <property type="entry name" value="MFS general substrate transporter like domains"/>
    <property type="match status" value="1"/>
</dbReference>
<feature type="transmembrane region" description="Helical" evidence="7">
    <location>
        <begin position="319"/>
        <end position="342"/>
    </location>
</feature>
<feature type="transmembrane region" description="Helical" evidence="7">
    <location>
        <begin position="354"/>
        <end position="375"/>
    </location>
</feature>
<evidence type="ECO:0000313" key="11">
    <source>
        <dbReference type="Proteomes" id="UP000177894"/>
    </source>
</evidence>
<evidence type="ECO:0000256" key="3">
    <source>
        <dbReference type="ARBA" id="ARBA00022475"/>
    </source>
</evidence>
<keyword evidence="2" id="KW-0813">Transport</keyword>
<name>A0AAC9RL74_9CLOT</name>
<feature type="transmembrane region" description="Helical" evidence="7">
    <location>
        <begin position="95"/>
        <end position="119"/>
    </location>
</feature>
<evidence type="ECO:0000313" key="12">
    <source>
        <dbReference type="Proteomes" id="UP000192478"/>
    </source>
</evidence>
<sequence>MRNAVLKIAVLSISLLSLTITSASVALGDISLAFPDAGPNTIKLIVSLPALLIIPFTLLCGKLSNAVSKRKLLFTGLSLFLIGGVGPSFSNNLIWILILRAILGIGMGFIMPLATGLIADFFDGEERAAMMGLQSAVVNTGAIITSLVAGFLSAIDWHYVFLVYLIGVLVFVVTFFKLPDPEQPQETNTEKEALNRPVYVIAFVIFVHSLLLFSFFTNTAMVITEEGLGNAASAGIAITLMTVGGLIAGIFFGKILQCLKKFVIPLSAVLTGIGFFMLSYPQGLNLMLIASIIIGIGFGTTMPAVMIKTSMVAPKSATTLAIAVVTSAMSLGQFISPFVLSFVEMLFAANTGRFSFVFAGFGILAGGLVLCLLVLRPEKAFGSESN</sequence>
<dbReference type="PROSITE" id="PS50850">
    <property type="entry name" value="MFS"/>
    <property type="match status" value="1"/>
</dbReference>
<feature type="transmembrane region" description="Helical" evidence="7">
    <location>
        <begin position="157"/>
        <end position="176"/>
    </location>
</feature>
<protein>
    <submittedName>
        <fullName evidence="10">Methyl viologen resistance protein SmvA</fullName>
    </submittedName>
</protein>
<dbReference type="PANTHER" id="PTHR43124">
    <property type="entry name" value="PURINE EFFLUX PUMP PBUE"/>
    <property type="match status" value="1"/>
</dbReference>
<dbReference type="GO" id="GO:0005886">
    <property type="term" value="C:plasma membrane"/>
    <property type="evidence" value="ECO:0007669"/>
    <property type="project" value="UniProtKB-SubCell"/>
</dbReference>
<evidence type="ECO:0000313" key="10">
    <source>
        <dbReference type="EMBL" id="ARE89149.1"/>
    </source>
</evidence>
<dbReference type="PANTHER" id="PTHR43124:SF3">
    <property type="entry name" value="CHLORAMPHENICOL EFFLUX PUMP RV0191"/>
    <property type="match status" value="1"/>
</dbReference>
<accession>A0AAC9RL74</accession>
<evidence type="ECO:0000256" key="1">
    <source>
        <dbReference type="ARBA" id="ARBA00004651"/>
    </source>
</evidence>
<feature type="transmembrane region" description="Helical" evidence="7">
    <location>
        <begin position="262"/>
        <end position="280"/>
    </location>
</feature>
<evidence type="ECO:0000256" key="5">
    <source>
        <dbReference type="ARBA" id="ARBA00022989"/>
    </source>
</evidence>
<evidence type="ECO:0000313" key="9">
    <source>
        <dbReference type="EMBL" id="AOY74761.1"/>
    </source>
</evidence>
<keyword evidence="5 7" id="KW-1133">Transmembrane helix</keyword>
<dbReference type="RefSeq" id="WP_070963695.1">
    <property type="nucleotide sequence ID" value="NZ_CP017603.1"/>
</dbReference>